<evidence type="ECO:0000313" key="3">
    <source>
        <dbReference type="Proteomes" id="UP000011083"/>
    </source>
</evidence>
<protein>
    <submittedName>
        <fullName evidence="2">Uncharacterized protein</fullName>
    </submittedName>
</protein>
<evidence type="ECO:0000256" key="1">
    <source>
        <dbReference type="SAM" id="MobiDB-lite"/>
    </source>
</evidence>
<name>L8HES7_ACACF</name>
<keyword evidence="3" id="KW-1185">Reference proteome</keyword>
<gene>
    <name evidence="2" type="ORF">ACA1_068570</name>
</gene>
<dbReference type="AlphaFoldDB" id="L8HES7"/>
<dbReference type="VEuPathDB" id="AmoebaDB:ACA1_068570"/>
<evidence type="ECO:0000313" key="2">
    <source>
        <dbReference type="EMBL" id="ELR23273.1"/>
    </source>
</evidence>
<dbReference type="Proteomes" id="UP000011083">
    <property type="component" value="Unassembled WGS sequence"/>
</dbReference>
<feature type="compositionally biased region" description="Basic residues" evidence="1">
    <location>
        <begin position="193"/>
        <end position="205"/>
    </location>
</feature>
<feature type="compositionally biased region" description="Basic residues" evidence="1">
    <location>
        <begin position="1"/>
        <end position="11"/>
    </location>
</feature>
<dbReference type="EMBL" id="KB007857">
    <property type="protein sequence ID" value="ELR23273.1"/>
    <property type="molecule type" value="Genomic_DNA"/>
</dbReference>
<proteinExistence type="predicted"/>
<dbReference type="RefSeq" id="XP_004352801.1">
    <property type="nucleotide sequence ID" value="XM_004352749.1"/>
</dbReference>
<sequence>MRAREARKKTPHEHQNRLKKKTNEGKHVRRRRTEFDHCAWAELVAERFDSKQRFECWRCDEPKESRILYKWHIATDEDQPAQPAGVAEVPDDGAAEQRAAAQIAEDEAQLGEDAAPPEDATTSVKTICLGCYGHLLSLRKGRDAPPAGREVQQQHQRGEVDGGGGQQHTPQRGGHGAGVAVDPTDTAPTRLAPHPHKRREKKHARVSYVVPKGMRGGRGATLRGFDLSSELKPPPSHPGGIESEGFREHM</sequence>
<dbReference type="GeneID" id="14924246"/>
<feature type="region of interest" description="Disordered" evidence="1">
    <location>
        <begin position="1"/>
        <end position="31"/>
    </location>
</feature>
<organism evidence="2 3">
    <name type="scientific">Acanthamoeba castellanii (strain ATCC 30010 / Neff)</name>
    <dbReference type="NCBI Taxonomy" id="1257118"/>
    <lineage>
        <taxon>Eukaryota</taxon>
        <taxon>Amoebozoa</taxon>
        <taxon>Discosea</taxon>
        <taxon>Longamoebia</taxon>
        <taxon>Centramoebida</taxon>
        <taxon>Acanthamoebidae</taxon>
        <taxon>Acanthamoeba</taxon>
    </lineage>
</organism>
<reference evidence="2 3" key="1">
    <citation type="journal article" date="2013" name="Genome Biol.">
        <title>Genome of Acanthamoeba castellanii highlights extensive lateral gene transfer and early evolution of tyrosine kinase signaling.</title>
        <authorList>
            <person name="Clarke M."/>
            <person name="Lohan A.J."/>
            <person name="Liu B."/>
            <person name="Lagkouvardos I."/>
            <person name="Roy S."/>
            <person name="Zafar N."/>
            <person name="Bertelli C."/>
            <person name="Schilde C."/>
            <person name="Kianianmomeni A."/>
            <person name="Burglin T.R."/>
            <person name="Frech C."/>
            <person name="Turcotte B."/>
            <person name="Kopec K.O."/>
            <person name="Synnott J.M."/>
            <person name="Choo C."/>
            <person name="Paponov I."/>
            <person name="Finkler A."/>
            <person name="Soon Heng Tan C."/>
            <person name="Hutchins A.P."/>
            <person name="Weinmeier T."/>
            <person name="Rattei T."/>
            <person name="Chu J.S."/>
            <person name="Gimenez G."/>
            <person name="Irimia M."/>
            <person name="Rigden D.J."/>
            <person name="Fitzpatrick D.A."/>
            <person name="Lorenzo-Morales J."/>
            <person name="Bateman A."/>
            <person name="Chiu C.H."/>
            <person name="Tang P."/>
            <person name="Hegemann P."/>
            <person name="Fromm H."/>
            <person name="Raoult D."/>
            <person name="Greub G."/>
            <person name="Miranda-Saavedra D."/>
            <person name="Chen N."/>
            <person name="Nash P."/>
            <person name="Ginger M.L."/>
            <person name="Horn M."/>
            <person name="Schaap P."/>
            <person name="Caler L."/>
            <person name="Loftus B."/>
        </authorList>
    </citation>
    <scope>NUCLEOTIDE SEQUENCE [LARGE SCALE GENOMIC DNA]</scope>
    <source>
        <strain evidence="2 3">Neff</strain>
    </source>
</reference>
<accession>L8HES7</accession>
<feature type="region of interest" description="Disordered" evidence="1">
    <location>
        <begin position="142"/>
        <end position="250"/>
    </location>
</feature>
<dbReference type="KEGG" id="acan:ACA1_068570"/>
<feature type="compositionally biased region" description="Basic and acidic residues" evidence="1">
    <location>
        <begin position="12"/>
        <end position="26"/>
    </location>
</feature>